<dbReference type="InterPro" id="IPR036291">
    <property type="entry name" value="NAD(P)-bd_dom_sf"/>
</dbReference>
<dbReference type="EMBL" id="CP000830">
    <property type="protein sequence ID" value="ABV94558.1"/>
    <property type="molecule type" value="Genomic_DNA"/>
</dbReference>
<dbReference type="RefSeq" id="WP_012179486.1">
    <property type="nucleotide sequence ID" value="NC_009952.1"/>
</dbReference>
<dbReference type="GO" id="GO:0006631">
    <property type="term" value="P:fatty acid metabolic process"/>
    <property type="evidence" value="ECO:0007669"/>
    <property type="project" value="InterPro"/>
</dbReference>
<dbReference type="InterPro" id="IPR029069">
    <property type="entry name" value="HotDog_dom_sf"/>
</dbReference>
<dbReference type="SUPFAM" id="SSF54637">
    <property type="entry name" value="Thioesterase/thiol ester dehydrase-isomerase"/>
    <property type="match status" value="1"/>
</dbReference>
<dbReference type="Pfam" id="PF13279">
    <property type="entry name" value="4HBT_2"/>
    <property type="match status" value="1"/>
</dbReference>
<dbReference type="AlphaFoldDB" id="A8LJ63"/>
<dbReference type="SUPFAM" id="SSF51735">
    <property type="entry name" value="NAD(P)-binding Rossmann-fold domains"/>
    <property type="match status" value="1"/>
</dbReference>
<dbReference type="PROSITE" id="PS00065">
    <property type="entry name" value="D_2_HYDROXYACID_DH_1"/>
    <property type="match status" value="1"/>
</dbReference>
<dbReference type="eggNOG" id="COG0824">
    <property type="taxonomic scope" value="Bacteria"/>
</dbReference>
<evidence type="ECO:0000313" key="2">
    <source>
        <dbReference type="EMBL" id="ABV94558.1"/>
    </source>
</evidence>
<dbReference type="Gene3D" id="3.10.129.10">
    <property type="entry name" value="Hotdog Thioesterase"/>
    <property type="match status" value="1"/>
</dbReference>
<dbReference type="STRING" id="398580.Dshi_2825"/>
<evidence type="ECO:0000259" key="1">
    <source>
        <dbReference type="Pfam" id="PF02737"/>
    </source>
</evidence>
<protein>
    <recommendedName>
        <fullName evidence="1">3-hydroxyacyl-CoA dehydrogenase NAD binding domain-containing protein</fullName>
    </recommendedName>
</protein>
<dbReference type="CDD" id="cd00586">
    <property type="entry name" value="4HBT"/>
    <property type="match status" value="1"/>
</dbReference>
<name>A8LJ63_DINSH</name>
<dbReference type="InterPro" id="IPR006176">
    <property type="entry name" value="3-OHacyl-CoA_DH_NAD-bd"/>
</dbReference>
<feature type="domain" description="3-hydroxyacyl-CoA dehydrogenase NAD binding" evidence="1">
    <location>
        <begin position="5"/>
        <end position="170"/>
    </location>
</feature>
<dbReference type="Pfam" id="PF02737">
    <property type="entry name" value="3HCDH_N"/>
    <property type="match status" value="1"/>
</dbReference>
<evidence type="ECO:0000313" key="3">
    <source>
        <dbReference type="Proteomes" id="UP000006833"/>
    </source>
</evidence>
<keyword evidence="3" id="KW-1185">Reference proteome</keyword>
<organism evidence="2 3">
    <name type="scientific">Dinoroseobacter shibae (strain DSM 16493 / NCIMB 14021 / DFL 12)</name>
    <dbReference type="NCBI Taxonomy" id="398580"/>
    <lineage>
        <taxon>Bacteria</taxon>
        <taxon>Pseudomonadati</taxon>
        <taxon>Pseudomonadota</taxon>
        <taxon>Alphaproteobacteria</taxon>
        <taxon>Rhodobacterales</taxon>
        <taxon>Roseobacteraceae</taxon>
        <taxon>Dinoroseobacter</taxon>
    </lineage>
</organism>
<dbReference type="KEGG" id="dsh:Dshi_2825"/>
<reference evidence="3" key="1">
    <citation type="journal article" date="2010" name="ISME J.">
        <title>The complete genome sequence of the algal symbiont Dinoroseobacter shibae: a hitchhiker's guide to life in the sea.</title>
        <authorList>
            <person name="Wagner-Dobler I."/>
            <person name="Ballhausen B."/>
            <person name="Berger M."/>
            <person name="Brinkhoff T."/>
            <person name="Buchholz I."/>
            <person name="Bunk B."/>
            <person name="Cypionka H."/>
            <person name="Daniel R."/>
            <person name="Drepper T."/>
            <person name="Gerdts G."/>
            <person name="Hahnke S."/>
            <person name="Han C."/>
            <person name="Jahn D."/>
            <person name="Kalhoefer D."/>
            <person name="Kiss H."/>
            <person name="Klenk H.P."/>
            <person name="Kyrpides N."/>
            <person name="Liebl W."/>
            <person name="Liesegang H."/>
            <person name="Meincke L."/>
            <person name="Pati A."/>
            <person name="Petersen J."/>
            <person name="Piekarski T."/>
            <person name="Pommerenke C."/>
            <person name="Pradella S."/>
            <person name="Pukall R."/>
            <person name="Rabus R."/>
            <person name="Stackebrandt E."/>
            <person name="Thole S."/>
            <person name="Thompson L."/>
            <person name="Tielen P."/>
            <person name="Tomasch J."/>
            <person name="von Jan M."/>
            <person name="Wanphrut N."/>
            <person name="Wichels A."/>
            <person name="Zech H."/>
            <person name="Simon M."/>
        </authorList>
    </citation>
    <scope>NUCLEOTIDE SEQUENCE [LARGE SCALE GENOMIC DNA]</scope>
    <source>
        <strain evidence="3">DSM 16493 / NCIMB 14021 / DFL 12</strain>
    </source>
</reference>
<dbReference type="HOGENOM" id="CLU_578448_0_0_5"/>
<dbReference type="OrthoDB" id="9803287at2"/>
<dbReference type="eggNOG" id="COG1250">
    <property type="taxonomic scope" value="Bacteria"/>
</dbReference>
<dbReference type="GO" id="GO:0016616">
    <property type="term" value="F:oxidoreductase activity, acting on the CH-OH group of donors, NAD or NADP as acceptor"/>
    <property type="evidence" value="ECO:0007669"/>
    <property type="project" value="UniProtKB-ARBA"/>
</dbReference>
<dbReference type="GO" id="GO:0070403">
    <property type="term" value="F:NAD+ binding"/>
    <property type="evidence" value="ECO:0007669"/>
    <property type="project" value="InterPro"/>
</dbReference>
<accession>A8LJ63</accession>
<dbReference type="PANTHER" id="PTHR48075">
    <property type="entry name" value="3-HYDROXYACYL-COA DEHYDROGENASE FAMILY PROTEIN"/>
    <property type="match status" value="1"/>
</dbReference>
<dbReference type="Gene3D" id="3.40.50.720">
    <property type="entry name" value="NAD(P)-binding Rossmann-like Domain"/>
    <property type="match status" value="1"/>
</dbReference>
<dbReference type="InterPro" id="IPR029752">
    <property type="entry name" value="D-isomer_DH_CS1"/>
</dbReference>
<sequence>MDRTAAIIGSGRIGSGWAARFLLFGWHVRVFDADPGAQARLTQVIEAARTSLLGLYDTPLPPPGRLSQHGSIAEAVAGAVWVQESVPEDLSLKREVVREVQAHGPEAIVASAASDIPLEALREGAARPERVVIARAVAPVYLLPPVVLEARDAACGAQAEAVLRGIGMTPLQGEQTLGPEGTQIAAALGLAAEQGPATDARRDATLVGVLRALKAEGRGVGAAFAATDRARMPAPGAESAPLLTAARVVPADWADYNGHMTEARYLHAFGNATDRFMELIGVDAAYLASGGSFFTAETHIRHLGEMRIGAAFEIRTTCLAGAGKRMHLWHEMRCDGRLVATGEHMLIHVSLRTRRPAPPAAPVAANLARIAAAHARLARAEGVGRAIGDPR</sequence>
<dbReference type="Proteomes" id="UP000006833">
    <property type="component" value="Chromosome"/>
</dbReference>
<proteinExistence type="predicted"/>
<gene>
    <name evidence="2" type="ordered locus">Dshi_2825</name>
</gene>
<dbReference type="PANTHER" id="PTHR48075:SF5">
    <property type="entry name" value="3-HYDROXYBUTYRYL-COA DEHYDROGENASE"/>
    <property type="match status" value="1"/>
</dbReference>